<dbReference type="EMBL" id="OU899034">
    <property type="protein sequence ID" value="CAH1715977.1"/>
    <property type="molecule type" value="Genomic_DNA"/>
</dbReference>
<feature type="region of interest" description="Disordered" evidence="1">
    <location>
        <begin position="64"/>
        <end position="132"/>
    </location>
</feature>
<feature type="compositionally biased region" description="Basic and acidic residues" evidence="1">
    <location>
        <begin position="102"/>
        <end position="112"/>
    </location>
</feature>
<gene>
    <name evidence="2" type="ORF">APHIGO_LOCUS3382</name>
</gene>
<name>A0A9P0ITB0_APHGO</name>
<dbReference type="AlphaFoldDB" id="A0A9P0ITB0"/>
<keyword evidence="3" id="KW-1185">Reference proteome</keyword>
<reference evidence="2" key="2">
    <citation type="submission" date="2022-10" db="EMBL/GenBank/DDBJ databases">
        <authorList>
            <consortium name="ENA_rothamsted_submissions"/>
            <consortium name="culmorum"/>
            <person name="King R."/>
        </authorList>
    </citation>
    <scope>NUCLEOTIDE SEQUENCE</scope>
</reference>
<evidence type="ECO:0000313" key="3">
    <source>
        <dbReference type="Proteomes" id="UP001154329"/>
    </source>
</evidence>
<accession>A0A9P0ITB0</accession>
<reference evidence="2" key="1">
    <citation type="submission" date="2022-02" db="EMBL/GenBank/DDBJ databases">
        <authorList>
            <person name="King R."/>
        </authorList>
    </citation>
    <scope>NUCLEOTIDE SEQUENCE</scope>
</reference>
<evidence type="ECO:0000313" key="2">
    <source>
        <dbReference type="EMBL" id="CAH1715977.1"/>
    </source>
</evidence>
<sequence>MKVPQNIQILHQKTVKIKNYKQILITIKMGPSATEIPYYATGRGVPSNSIRTLTFRWSRAVRRHRRKALPRQPWSRSPDGHYAKTTYALQKTSVSTRHRSSRRDEHAERWVRGEMGTRNANESECGEVVEGE</sequence>
<proteinExistence type="predicted"/>
<dbReference type="Proteomes" id="UP001154329">
    <property type="component" value="Chromosome 1"/>
</dbReference>
<evidence type="ECO:0000256" key="1">
    <source>
        <dbReference type="SAM" id="MobiDB-lite"/>
    </source>
</evidence>
<protein>
    <submittedName>
        <fullName evidence="2">Uncharacterized protein</fullName>
    </submittedName>
</protein>
<organism evidence="2 3">
    <name type="scientific">Aphis gossypii</name>
    <name type="common">Cotton aphid</name>
    <dbReference type="NCBI Taxonomy" id="80765"/>
    <lineage>
        <taxon>Eukaryota</taxon>
        <taxon>Metazoa</taxon>
        <taxon>Ecdysozoa</taxon>
        <taxon>Arthropoda</taxon>
        <taxon>Hexapoda</taxon>
        <taxon>Insecta</taxon>
        <taxon>Pterygota</taxon>
        <taxon>Neoptera</taxon>
        <taxon>Paraneoptera</taxon>
        <taxon>Hemiptera</taxon>
        <taxon>Sternorrhyncha</taxon>
        <taxon>Aphidomorpha</taxon>
        <taxon>Aphidoidea</taxon>
        <taxon>Aphididae</taxon>
        <taxon>Aphidini</taxon>
        <taxon>Aphis</taxon>
        <taxon>Aphis</taxon>
    </lineage>
</organism>